<keyword evidence="1" id="KW-0456">Lyase</keyword>
<comment type="caution">
    <text evidence="3">The sequence shown here is derived from an EMBL/GenBank/DDBJ whole genome shotgun (WGS) entry which is preliminary data.</text>
</comment>
<evidence type="ECO:0000256" key="1">
    <source>
        <dbReference type="ARBA" id="ARBA00023239"/>
    </source>
</evidence>
<reference evidence="3 4" key="1">
    <citation type="submission" date="2019-10" db="EMBL/GenBank/DDBJ databases">
        <title>Pseudomonas dajingensis sp. nov., isolated from the profound head ulcers of farmed Murray cod (Maccullochella peelii peelii).</title>
        <authorList>
            <person name="Liu Y."/>
        </authorList>
    </citation>
    <scope>NUCLEOTIDE SEQUENCE [LARGE SCALE GENOMIC DNA]</scope>
    <source>
        <strain evidence="3 4">MC042</strain>
    </source>
</reference>
<dbReference type="GO" id="GO:0019748">
    <property type="term" value="P:secondary metabolic process"/>
    <property type="evidence" value="ECO:0007669"/>
    <property type="project" value="TreeGrafter"/>
</dbReference>
<dbReference type="Proteomes" id="UP000486534">
    <property type="component" value="Unassembled WGS sequence"/>
</dbReference>
<organism evidence="3 4">
    <name type="scientific">Pseudomonas piscis</name>
    <dbReference type="NCBI Taxonomy" id="2614538"/>
    <lineage>
        <taxon>Bacteria</taxon>
        <taxon>Pseudomonadati</taxon>
        <taxon>Pseudomonadota</taxon>
        <taxon>Gammaproteobacteria</taxon>
        <taxon>Pseudomonadales</taxon>
        <taxon>Pseudomonadaceae</taxon>
        <taxon>Pseudomonas</taxon>
    </lineage>
</organism>
<evidence type="ECO:0000313" key="3">
    <source>
        <dbReference type="EMBL" id="MQA53650.1"/>
    </source>
</evidence>
<dbReference type="CDD" id="cd01292">
    <property type="entry name" value="metallo-dependent_hydrolases"/>
    <property type="match status" value="1"/>
</dbReference>
<dbReference type="InterPro" id="IPR006680">
    <property type="entry name" value="Amidohydro-rel"/>
</dbReference>
<dbReference type="RefSeq" id="WP_152897412.1">
    <property type="nucleotide sequence ID" value="NZ_WHUV01000002.1"/>
</dbReference>
<dbReference type="GO" id="GO:0016831">
    <property type="term" value="F:carboxy-lyase activity"/>
    <property type="evidence" value="ECO:0007669"/>
    <property type="project" value="InterPro"/>
</dbReference>
<feature type="domain" description="Amidohydrolase-related" evidence="2">
    <location>
        <begin position="8"/>
        <end position="313"/>
    </location>
</feature>
<gene>
    <name evidence="3" type="ORF">GDH07_10035</name>
</gene>
<dbReference type="Pfam" id="PF04909">
    <property type="entry name" value="Amidohydro_2"/>
    <property type="match status" value="1"/>
</dbReference>
<sequence length="356" mass="39062">MAIQQGRIDVHHHVIPPAFVATMQAKGIQKVAGALLPKWTPEKSIAVMDANGIQTAIASLSAPGVHFGDGPAQAVDLARRCNEFCAGMMARYPGRFGFFAVLPMPFTAHACSEAIYALDVLKADGVVLLGSTDGHFLGDPLFDELMSELDRRRAVVFVHPNLHATSIDIALDMPGFLIEFLCDTTRAAVNLILTGTQEKYPRTRWILAHAGGFLPFVAGRLSAVDLGDLQRHVPQGVQHYIERFYFDTALSPSRYSMVALKELVDPSHILFGSDFPFAPAPASALQCRTLDKSDVFAEPTKYGIARGHALELFPQYRRPDEVVTASAIFKDESLAERLRRAMTRPMSGLAESMRDR</sequence>
<evidence type="ECO:0000259" key="2">
    <source>
        <dbReference type="Pfam" id="PF04909"/>
    </source>
</evidence>
<name>A0A7X1PLY6_9PSED</name>
<dbReference type="Gene3D" id="3.20.20.140">
    <property type="entry name" value="Metal-dependent hydrolases"/>
    <property type="match status" value="1"/>
</dbReference>
<dbReference type="AlphaFoldDB" id="A0A7X1PLY6"/>
<dbReference type="GO" id="GO:0005737">
    <property type="term" value="C:cytoplasm"/>
    <property type="evidence" value="ECO:0007669"/>
    <property type="project" value="TreeGrafter"/>
</dbReference>
<dbReference type="SUPFAM" id="SSF51556">
    <property type="entry name" value="Metallo-dependent hydrolases"/>
    <property type="match status" value="1"/>
</dbReference>
<dbReference type="InterPro" id="IPR032466">
    <property type="entry name" value="Metal_Hydrolase"/>
</dbReference>
<dbReference type="EMBL" id="WHUV01000002">
    <property type="protein sequence ID" value="MQA53650.1"/>
    <property type="molecule type" value="Genomic_DNA"/>
</dbReference>
<accession>A0A7X1PLY6</accession>
<evidence type="ECO:0000313" key="4">
    <source>
        <dbReference type="Proteomes" id="UP000486534"/>
    </source>
</evidence>
<keyword evidence="3" id="KW-0378">Hydrolase</keyword>
<proteinExistence type="predicted"/>
<dbReference type="InterPro" id="IPR032465">
    <property type="entry name" value="ACMSD"/>
</dbReference>
<dbReference type="PANTHER" id="PTHR21240">
    <property type="entry name" value="2-AMINO-3-CARBOXYLMUCONATE-6-SEMIALDEHYDE DECARBOXYLASE"/>
    <property type="match status" value="1"/>
</dbReference>
<dbReference type="PANTHER" id="PTHR21240:SF28">
    <property type="entry name" value="ISO-OROTATE DECARBOXYLASE (EUROFUNG)"/>
    <property type="match status" value="1"/>
</dbReference>
<protein>
    <submittedName>
        <fullName evidence="3">Amidohydrolase family protein</fullName>
    </submittedName>
</protein>
<dbReference type="GO" id="GO:0016787">
    <property type="term" value="F:hydrolase activity"/>
    <property type="evidence" value="ECO:0007669"/>
    <property type="project" value="UniProtKB-KW"/>
</dbReference>